<keyword evidence="2 3" id="KW-0067">ATP-binding</keyword>
<keyword evidence="6" id="KW-1185">Reference proteome</keyword>
<keyword evidence="3" id="KW-0963">Cytoplasm</keyword>
<keyword evidence="3 5" id="KW-0808">Transferase</keyword>
<gene>
    <name evidence="3 5" type="primary">coaE</name>
    <name evidence="5" type="ORF">LRS37_15970</name>
</gene>
<comment type="similarity">
    <text evidence="3">Belongs to the CoaE family.</text>
</comment>
<keyword evidence="3" id="KW-0173">Coenzyme A biosynthesis</keyword>
<dbReference type="EC" id="2.7.1.24" evidence="3 4"/>
<dbReference type="Gene3D" id="3.40.50.300">
    <property type="entry name" value="P-loop containing nucleotide triphosphate hydrolases"/>
    <property type="match status" value="1"/>
</dbReference>
<dbReference type="SUPFAM" id="SSF52540">
    <property type="entry name" value="P-loop containing nucleoside triphosphate hydrolases"/>
    <property type="match status" value="1"/>
</dbReference>
<comment type="caution">
    <text evidence="5">The sequence shown here is derived from an EMBL/GenBank/DDBJ whole genome shotgun (WGS) entry which is preliminary data.</text>
</comment>
<feature type="binding site" evidence="3">
    <location>
        <begin position="12"/>
        <end position="17"/>
    </location>
    <ligand>
        <name>ATP</name>
        <dbReference type="ChEBI" id="CHEBI:30616"/>
    </ligand>
</feature>
<proteinExistence type="inferred from homology"/>
<keyword evidence="3 5" id="KW-0418">Kinase</keyword>
<dbReference type="Proteomes" id="UP001162836">
    <property type="component" value="Unassembled WGS sequence"/>
</dbReference>
<evidence type="ECO:0000256" key="3">
    <source>
        <dbReference type="HAMAP-Rule" id="MF_00376"/>
    </source>
</evidence>
<dbReference type="HAMAP" id="MF_00376">
    <property type="entry name" value="Dephospho_CoA_kinase"/>
    <property type="match status" value="1"/>
</dbReference>
<dbReference type="RefSeq" id="WP_038536651.1">
    <property type="nucleotide sequence ID" value="NZ_JAAFZF010000072.1"/>
</dbReference>
<dbReference type="EMBL" id="JAJODE010000069">
    <property type="protein sequence ID" value="MCD4840312.1"/>
    <property type="molecule type" value="Genomic_DNA"/>
</dbReference>
<name>A0ABS8QMH3_9BACI</name>
<evidence type="ECO:0000313" key="6">
    <source>
        <dbReference type="Proteomes" id="UP001162836"/>
    </source>
</evidence>
<comment type="subcellular location">
    <subcellularLocation>
        <location evidence="3">Cytoplasm</location>
    </subcellularLocation>
</comment>
<evidence type="ECO:0000256" key="1">
    <source>
        <dbReference type="ARBA" id="ARBA00022741"/>
    </source>
</evidence>
<comment type="function">
    <text evidence="3">Catalyzes the phosphorylation of the 3'-hydroxyl group of dephosphocoenzyme A to form coenzyme A.</text>
</comment>
<dbReference type="InterPro" id="IPR001977">
    <property type="entry name" value="Depp_CoAkinase"/>
</dbReference>
<protein>
    <recommendedName>
        <fullName evidence="3 4">Dephospho-CoA kinase</fullName>
        <ecNumber evidence="3 4">2.7.1.24</ecNumber>
    </recommendedName>
    <alternativeName>
        <fullName evidence="3">Dephosphocoenzyme A kinase</fullName>
    </alternativeName>
</protein>
<evidence type="ECO:0000313" key="5">
    <source>
        <dbReference type="EMBL" id="MCD4840312.1"/>
    </source>
</evidence>
<dbReference type="PROSITE" id="PS51219">
    <property type="entry name" value="DPCK"/>
    <property type="match status" value="1"/>
</dbReference>
<dbReference type="InterPro" id="IPR027417">
    <property type="entry name" value="P-loop_NTPase"/>
</dbReference>
<dbReference type="CDD" id="cd02022">
    <property type="entry name" value="DPCK"/>
    <property type="match status" value="1"/>
</dbReference>
<evidence type="ECO:0000256" key="4">
    <source>
        <dbReference type="NCBIfam" id="TIGR00152"/>
    </source>
</evidence>
<organism evidence="5 6">
    <name type="scientific">Neobacillus sedimentimangrovi</name>
    <dbReference type="NCBI Taxonomy" id="2699460"/>
    <lineage>
        <taxon>Bacteria</taxon>
        <taxon>Bacillati</taxon>
        <taxon>Bacillota</taxon>
        <taxon>Bacilli</taxon>
        <taxon>Bacillales</taxon>
        <taxon>Bacillaceae</taxon>
        <taxon>Neobacillus</taxon>
    </lineage>
</organism>
<evidence type="ECO:0000256" key="2">
    <source>
        <dbReference type="ARBA" id="ARBA00022840"/>
    </source>
</evidence>
<sequence length="206" mass="23454">MTLIIGLTGGIASGKSTVSTMLKEMDIQVIDADIEARLAVQKGEQAYKKIIAEFGEDILMDNGEIDRKKLGAIIFHDEDKRQTLNGIVHPEVRKRMMTKIEEAKKNQEEIIVLDIPLLFESKLTYLVDKTILVYVDLETQLKRLMARNQLTVEEAKARINSQMPLVDKIRLADAVIDNNGSIDYTRKQLLQVLSEWGFNKANLRRE</sequence>
<dbReference type="GO" id="GO:0004140">
    <property type="term" value="F:dephospho-CoA kinase activity"/>
    <property type="evidence" value="ECO:0007669"/>
    <property type="project" value="UniProtKB-EC"/>
</dbReference>
<keyword evidence="1 3" id="KW-0547">Nucleotide-binding</keyword>
<comment type="catalytic activity">
    <reaction evidence="3">
        <text>3'-dephospho-CoA + ATP = ADP + CoA + H(+)</text>
        <dbReference type="Rhea" id="RHEA:18245"/>
        <dbReference type="ChEBI" id="CHEBI:15378"/>
        <dbReference type="ChEBI" id="CHEBI:30616"/>
        <dbReference type="ChEBI" id="CHEBI:57287"/>
        <dbReference type="ChEBI" id="CHEBI:57328"/>
        <dbReference type="ChEBI" id="CHEBI:456216"/>
        <dbReference type="EC" id="2.7.1.24"/>
    </reaction>
</comment>
<reference evidence="5 6" key="1">
    <citation type="journal article" date="2023" name="Antonie Van Leeuwenhoek">
        <title>Unveiling the genomic potential of a novel thermostable glycoside hydrolases producing Neobacillus sedimentimangrovi UE25.</title>
        <authorList>
            <person name="Ejaz U."/>
            <person name="Saleem F."/>
            <person name="Rashid R."/>
            <person name="Hasan K.A."/>
            <person name="Syed M.N."/>
            <person name="Sohail M."/>
        </authorList>
    </citation>
    <scope>NUCLEOTIDE SEQUENCE [LARGE SCALE GENOMIC DNA]</scope>
    <source>
        <strain evidence="5 6">UE25</strain>
    </source>
</reference>
<dbReference type="PANTHER" id="PTHR10695">
    <property type="entry name" value="DEPHOSPHO-COA KINASE-RELATED"/>
    <property type="match status" value="1"/>
</dbReference>
<dbReference type="Pfam" id="PF01121">
    <property type="entry name" value="CoaE"/>
    <property type="match status" value="1"/>
</dbReference>
<dbReference type="PANTHER" id="PTHR10695:SF46">
    <property type="entry name" value="BIFUNCTIONAL COENZYME A SYNTHASE-RELATED"/>
    <property type="match status" value="1"/>
</dbReference>
<dbReference type="NCBIfam" id="TIGR00152">
    <property type="entry name" value="dephospho-CoA kinase"/>
    <property type="match status" value="1"/>
</dbReference>
<comment type="pathway">
    <text evidence="3">Cofactor biosynthesis; coenzyme A biosynthesis; CoA from (R)-pantothenate: step 5/5.</text>
</comment>
<accession>A0ABS8QMH3</accession>